<evidence type="ECO:0000259" key="1">
    <source>
        <dbReference type="Pfam" id="PF00934"/>
    </source>
</evidence>
<accession>C6WLG8</accession>
<organism evidence="2 3">
    <name type="scientific">Actinosynnema mirum (strain ATCC 29888 / DSM 43827 / JCM 3225 / NBRC 14064 / NCIMB 13271 / NRRL B-12336 / IMRU 3971 / 101)</name>
    <dbReference type="NCBI Taxonomy" id="446462"/>
    <lineage>
        <taxon>Bacteria</taxon>
        <taxon>Bacillati</taxon>
        <taxon>Actinomycetota</taxon>
        <taxon>Actinomycetes</taxon>
        <taxon>Pseudonocardiales</taxon>
        <taxon>Pseudonocardiaceae</taxon>
        <taxon>Actinosynnema</taxon>
    </lineage>
</organism>
<dbReference type="AlphaFoldDB" id="C6WLG8"/>
<dbReference type="Pfam" id="PF00934">
    <property type="entry name" value="PE"/>
    <property type="match status" value="1"/>
</dbReference>
<name>C6WLG8_ACTMD</name>
<dbReference type="Proteomes" id="UP000002213">
    <property type="component" value="Chromosome"/>
</dbReference>
<keyword evidence="3" id="KW-1185">Reference proteome</keyword>
<dbReference type="STRING" id="446462.Amir_4517"/>
<dbReference type="eggNOG" id="ENOG50323NQ">
    <property type="taxonomic scope" value="Bacteria"/>
</dbReference>
<dbReference type="KEGG" id="ami:Amir_4517"/>
<dbReference type="EMBL" id="CP001630">
    <property type="protein sequence ID" value="ACU38361.1"/>
    <property type="molecule type" value="Genomic_DNA"/>
</dbReference>
<evidence type="ECO:0000313" key="3">
    <source>
        <dbReference type="Proteomes" id="UP000002213"/>
    </source>
</evidence>
<dbReference type="HOGENOM" id="CLU_166584_0_0_11"/>
<sequence length="119" mass="12530">MPFASPGAGGGASQVTGVTMQVEPGKIMELKGRYEAVRDTVQAFLMQEDRNLLGVALAGDDVSTATAPIFEENALVAVDVTSRFLRELTLNIEQLENAARLYGLVEEGNAAAFQVGEGG</sequence>
<proteinExistence type="predicted"/>
<dbReference type="InterPro" id="IPR000084">
    <property type="entry name" value="PE-PGRS_N"/>
</dbReference>
<protein>
    <recommendedName>
        <fullName evidence="1">PE domain-containing protein</fullName>
    </recommendedName>
</protein>
<evidence type="ECO:0000313" key="2">
    <source>
        <dbReference type="EMBL" id="ACU38361.1"/>
    </source>
</evidence>
<feature type="domain" description="PE" evidence="1">
    <location>
        <begin position="20"/>
        <end position="108"/>
    </location>
</feature>
<reference evidence="2 3" key="1">
    <citation type="journal article" date="2009" name="Stand. Genomic Sci.">
        <title>Complete genome sequence of Actinosynnema mirum type strain (101).</title>
        <authorList>
            <person name="Land M."/>
            <person name="Lapidus A."/>
            <person name="Mayilraj S."/>
            <person name="Chen F."/>
            <person name="Copeland A."/>
            <person name="Del Rio T.G."/>
            <person name="Nolan M."/>
            <person name="Lucas S."/>
            <person name="Tice H."/>
            <person name="Cheng J.F."/>
            <person name="Chertkov O."/>
            <person name="Bruce D."/>
            <person name="Goodwin L."/>
            <person name="Pitluck S."/>
            <person name="Rohde M."/>
            <person name="Goker M."/>
            <person name="Pati A."/>
            <person name="Ivanova N."/>
            <person name="Mavromatis K."/>
            <person name="Chen A."/>
            <person name="Palaniappan K."/>
            <person name="Hauser L."/>
            <person name="Chang Y.J."/>
            <person name="Jeffries C.C."/>
            <person name="Brettin T."/>
            <person name="Detter J.C."/>
            <person name="Han C."/>
            <person name="Chain P."/>
            <person name="Tindall B.J."/>
            <person name="Bristow J."/>
            <person name="Eisen J.A."/>
            <person name="Markowitz V."/>
            <person name="Hugenholtz P."/>
            <person name="Kyrpides N.C."/>
            <person name="Klenk H.P."/>
        </authorList>
    </citation>
    <scope>NUCLEOTIDE SEQUENCE [LARGE SCALE GENOMIC DNA]</scope>
    <source>
        <strain evidence="3">ATCC 29888 / DSM 43827 / JCM 3225 / NBRC 14064 / NCIMB 13271 / NRRL B-12336 / IMRU 3971 / 101</strain>
    </source>
</reference>
<gene>
    <name evidence="2" type="ordered locus">Amir_4517</name>
</gene>